<dbReference type="EMBL" id="CVRI01000060">
    <property type="protein sequence ID" value="CRL03851.1"/>
    <property type="molecule type" value="Genomic_DNA"/>
</dbReference>
<dbReference type="AlphaFoldDB" id="A0A1J1IUB4"/>
<sequence length="115" mass="13114">MKTNSISRKGKWHLSSGKLYSVEKTFCKGISSHSCTPVSRVIHWESYVTVKGDNSIITANAFQALDSFKTLWHQRHSIYDIIPIHKVQFIRVAQICARKPLGHVMKLGHKLVENL</sequence>
<protein>
    <submittedName>
        <fullName evidence="1">CLUMA_CG016981, isoform A</fullName>
    </submittedName>
</protein>
<evidence type="ECO:0000313" key="1">
    <source>
        <dbReference type="EMBL" id="CRL03851.1"/>
    </source>
</evidence>
<organism evidence="1 2">
    <name type="scientific">Clunio marinus</name>
    <dbReference type="NCBI Taxonomy" id="568069"/>
    <lineage>
        <taxon>Eukaryota</taxon>
        <taxon>Metazoa</taxon>
        <taxon>Ecdysozoa</taxon>
        <taxon>Arthropoda</taxon>
        <taxon>Hexapoda</taxon>
        <taxon>Insecta</taxon>
        <taxon>Pterygota</taxon>
        <taxon>Neoptera</taxon>
        <taxon>Endopterygota</taxon>
        <taxon>Diptera</taxon>
        <taxon>Nematocera</taxon>
        <taxon>Chironomoidea</taxon>
        <taxon>Chironomidae</taxon>
        <taxon>Clunio</taxon>
    </lineage>
</organism>
<accession>A0A1J1IUB4</accession>
<name>A0A1J1IUB4_9DIPT</name>
<proteinExistence type="predicted"/>
<keyword evidence="2" id="KW-1185">Reference proteome</keyword>
<gene>
    <name evidence="1" type="ORF">CLUMA_CG016981</name>
</gene>
<dbReference type="Proteomes" id="UP000183832">
    <property type="component" value="Unassembled WGS sequence"/>
</dbReference>
<reference evidence="1 2" key="1">
    <citation type="submission" date="2015-04" db="EMBL/GenBank/DDBJ databases">
        <authorList>
            <person name="Syromyatnikov M.Y."/>
            <person name="Popov V.N."/>
        </authorList>
    </citation>
    <scope>NUCLEOTIDE SEQUENCE [LARGE SCALE GENOMIC DNA]</scope>
</reference>
<evidence type="ECO:0000313" key="2">
    <source>
        <dbReference type="Proteomes" id="UP000183832"/>
    </source>
</evidence>